<protein>
    <recommendedName>
        <fullName evidence="2">Aminoglycoside phosphotransferase domain-containing protein</fullName>
    </recommendedName>
</protein>
<dbReference type="InterPro" id="IPR051678">
    <property type="entry name" value="AGP_Transferase"/>
</dbReference>
<sequence>MLASSFATPRNGSRQTKFQSPLSEADSWTRREIYHRVDSSAPHPDSIFEGISPDCSLVRILSPDTIVKVIPSIQPAMHSEARTLQFVWSHTSIPVPKIRQYIVRKQQNGRITGYILMEHIKGTRLDRIWSSLSPLQQFLVAWILRGYVLQLRKASAAYARRHVPGPMGDTPKKCHGCYSIFGIYAPLGPFQSSKELIAGLNKRHRFGPGRQLEDSPEPMVLTHGDICARNVILGNDGKVWLVDWGMSGFYPQWCESIAMMAAADGDRAPMSWWKSIPLICSGAAWKEKALLDPLFPPQVKIPFQYLLAHGAA</sequence>
<gene>
    <name evidence="3" type="ORF">Hypma_001429</name>
</gene>
<dbReference type="AlphaFoldDB" id="A0A369K0T6"/>
<name>A0A369K0T6_HYPMA</name>
<evidence type="ECO:0000259" key="2">
    <source>
        <dbReference type="Pfam" id="PF01636"/>
    </source>
</evidence>
<dbReference type="PANTHER" id="PTHR21310:SF39">
    <property type="entry name" value="AMINOGLYCOSIDE PHOSPHOTRANSFERASE DOMAIN-CONTAINING PROTEIN"/>
    <property type="match status" value="1"/>
</dbReference>
<dbReference type="Proteomes" id="UP000076154">
    <property type="component" value="Unassembled WGS sequence"/>
</dbReference>
<evidence type="ECO:0000313" key="3">
    <source>
        <dbReference type="EMBL" id="RDB28229.1"/>
    </source>
</evidence>
<dbReference type="SUPFAM" id="SSF56112">
    <property type="entry name" value="Protein kinase-like (PK-like)"/>
    <property type="match status" value="1"/>
</dbReference>
<dbReference type="PANTHER" id="PTHR21310">
    <property type="entry name" value="AMINOGLYCOSIDE PHOSPHOTRANSFERASE-RELATED-RELATED"/>
    <property type="match status" value="1"/>
</dbReference>
<feature type="region of interest" description="Disordered" evidence="1">
    <location>
        <begin position="1"/>
        <end position="24"/>
    </location>
</feature>
<dbReference type="EMBL" id="LUEZ02000012">
    <property type="protein sequence ID" value="RDB28229.1"/>
    <property type="molecule type" value="Genomic_DNA"/>
</dbReference>
<feature type="domain" description="Aminoglycoside phosphotransferase" evidence="2">
    <location>
        <begin position="216"/>
        <end position="257"/>
    </location>
</feature>
<proteinExistence type="predicted"/>
<dbReference type="OrthoDB" id="4177236at2759"/>
<organism evidence="3 4">
    <name type="scientific">Hypsizygus marmoreus</name>
    <name type="common">White beech mushroom</name>
    <name type="synonym">Agaricus marmoreus</name>
    <dbReference type="NCBI Taxonomy" id="39966"/>
    <lineage>
        <taxon>Eukaryota</taxon>
        <taxon>Fungi</taxon>
        <taxon>Dikarya</taxon>
        <taxon>Basidiomycota</taxon>
        <taxon>Agaricomycotina</taxon>
        <taxon>Agaricomycetes</taxon>
        <taxon>Agaricomycetidae</taxon>
        <taxon>Agaricales</taxon>
        <taxon>Tricholomatineae</taxon>
        <taxon>Lyophyllaceae</taxon>
        <taxon>Hypsizygus</taxon>
    </lineage>
</organism>
<dbReference type="Gene3D" id="1.10.510.10">
    <property type="entry name" value="Transferase(Phosphotransferase) domain 1"/>
    <property type="match status" value="1"/>
</dbReference>
<dbReference type="InParanoid" id="A0A369K0T6"/>
<accession>A0A369K0T6</accession>
<comment type="caution">
    <text evidence="3">The sequence shown here is derived from an EMBL/GenBank/DDBJ whole genome shotgun (WGS) entry which is preliminary data.</text>
</comment>
<dbReference type="InterPro" id="IPR011009">
    <property type="entry name" value="Kinase-like_dom_sf"/>
</dbReference>
<reference evidence="3" key="1">
    <citation type="submission" date="2018-04" db="EMBL/GenBank/DDBJ databases">
        <title>Whole genome sequencing of Hypsizygus marmoreus.</title>
        <authorList>
            <person name="Choi I.-G."/>
            <person name="Min B."/>
            <person name="Kim J.-G."/>
            <person name="Kim S."/>
            <person name="Oh Y.-L."/>
            <person name="Kong W.-S."/>
            <person name="Park H."/>
            <person name="Jeong J."/>
            <person name="Song E.-S."/>
        </authorList>
    </citation>
    <scope>NUCLEOTIDE SEQUENCE [LARGE SCALE GENOMIC DNA]</scope>
    <source>
        <strain evidence="3">51987-8</strain>
    </source>
</reference>
<dbReference type="Pfam" id="PF01636">
    <property type="entry name" value="APH"/>
    <property type="match status" value="1"/>
</dbReference>
<evidence type="ECO:0000256" key="1">
    <source>
        <dbReference type="SAM" id="MobiDB-lite"/>
    </source>
</evidence>
<keyword evidence="4" id="KW-1185">Reference proteome</keyword>
<dbReference type="InterPro" id="IPR002575">
    <property type="entry name" value="Aminoglycoside_PTrfase"/>
</dbReference>
<evidence type="ECO:0000313" key="4">
    <source>
        <dbReference type="Proteomes" id="UP000076154"/>
    </source>
</evidence>
<feature type="compositionally biased region" description="Polar residues" evidence="1">
    <location>
        <begin position="1"/>
        <end position="22"/>
    </location>
</feature>